<dbReference type="InParanoid" id="A0A0D0A0X0"/>
<proteinExistence type="predicted"/>
<name>A0A0D0A0X0_9AGAM</name>
<sequence>MSVNRLPTLALSELSQTPSNQCSLSYPVLKHNETQYILRRQLIQRICRVLLFEHIDEDEVFAKRAAQMADSSLTLYPSITNEH</sequence>
<evidence type="ECO:0000313" key="2">
    <source>
        <dbReference type="Proteomes" id="UP000054485"/>
    </source>
</evidence>
<reference evidence="2" key="2">
    <citation type="submission" date="2015-01" db="EMBL/GenBank/DDBJ databases">
        <title>Evolutionary Origins and Diversification of the Mycorrhizal Mutualists.</title>
        <authorList>
            <consortium name="DOE Joint Genome Institute"/>
            <consortium name="Mycorrhizal Genomics Consortium"/>
            <person name="Kohler A."/>
            <person name="Kuo A."/>
            <person name="Nagy L.G."/>
            <person name="Floudas D."/>
            <person name="Copeland A."/>
            <person name="Barry K.W."/>
            <person name="Cichocki N."/>
            <person name="Veneault-Fourrey C."/>
            <person name="LaButti K."/>
            <person name="Lindquist E.A."/>
            <person name="Lipzen A."/>
            <person name="Lundell T."/>
            <person name="Morin E."/>
            <person name="Murat C."/>
            <person name="Riley R."/>
            <person name="Ohm R."/>
            <person name="Sun H."/>
            <person name="Tunlid A."/>
            <person name="Henrissat B."/>
            <person name="Grigoriev I.V."/>
            <person name="Hibbett D.S."/>
            <person name="Martin F."/>
        </authorList>
    </citation>
    <scope>NUCLEOTIDE SEQUENCE [LARGE SCALE GENOMIC DNA]</scope>
    <source>
        <strain evidence="2">UH-Slu-Lm8-n1</strain>
    </source>
</reference>
<keyword evidence="2" id="KW-1185">Reference proteome</keyword>
<organism evidence="1 2">
    <name type="scientific">Suillus luteus UH-Slu-Lm8-n1</name>
    <dbReference type="NCBI Taxonomy" id="930992"/>
    <lineage>
        <taxon>Eukaryota</taxon>
        <taxon>Fungi</taxon>
        <taxon>Dikarya</taxon>
        <taxon>Basidiomycota</taxon>
        <taxon>Agaricomycotina</taxon>
        <taxon>Agaricomycetes</taxon>
        <taxon>Agaricomycetidae</taxon>
        <taxon>Boletales</taxon>
        <taxon>Suillineae</taxon>
        <taxon>Suillaceae</taxon>
        <taxon>Suillus</taxon>
    </lineage>
</organism>
<dbReference type="EMBL" id="KN835624">
    <property type="protein sequence ID" value="KIK35436.1"/>
    <property type="molecule type" value="Genomic_DNA"/>
</dbReference>
<gene>
    <name evidence="1" type="ORF">CY34DRAFT_812154</name>
</gene>
<dbReference type="AlphaFoldDB" id="A0A0D0A0X0"/>
<protein>
    <submittedName>
        <fullName evidence="1">Uncharacterized protein</fullName>
    </submittedName>
</protein>
<reference evidence="1 2" key="1">
    <citation type="submission" date="2014-04" db="EMBL/GenBank/DDBJ databases">
        <authorList>
            <consortium name="DOE Joint Genome Institute"/>
            <person name="Kuo A."/>
            <person name="Ruytinx J."/>
            <person name="Rineau F."/>
            <person name="Colpaert J."/>
            <person name="Kohler A."/>
            <person name="Nagy L.G."/>
            <person name="Floudas D."/>
            <person name="Copeland A."/>
            <person name="Barry K.W."/>
            <person name="Cichocki N."/>
            <person name="Veneault-Fourrey C."/>
            <person name="LaButti K."/>
            <person name="Lindquist E.A."/>
            <person name="Lipzen A."/>
            <person name="Lundell T."/>
            <person name="Morin E."/>
            <person name="Murat C."/>
            <person name="Sun H."/>
            <person name="Tunlid A."/>
            <person name="Henrissat B."/>
            <person name="Grigoriev I.V."/>
            <person name="Hibbett D.S."/>
            <person name="Martin F."/>
            <person name="Nordberg H.P."/>
            <person name="Cantor M.N."/>
            <person name="Hua S.X."/>
        </authorList>
    </citation>
    <scope>NUCLEOTIDE SEQUENCE [LARGE SCALE GENOMIC DNA]</scope>
    <source>
        <strain evidence="1 2">UH-Slu-Lm8-n1</strain>
    </source>
</reference>
<dbReference type="HOGENOM" id="CLU_2544132_0_0_1"/>
<dbReference type="Proteomes" id="UP000054485">
    <property type="component" value="Unassembled WGS sequence"/>
</dbReference>
<evidence type="ECO:0000313" key="1">
    <source>
        <dbReference type="EMBL" id="KIK35436.1"/>
    </source>
</evidence>
<accession>A0A0D0A0X0</accession>